<dbReference type="Pfam" id="PF17919">
    <property type="entry name" value="RT_RNaseH_2"/>
    <property type="match status" value="1"/>
</dbReference>
<feature type="region of interest" description="Disordered" evidence="1">
    <location>
        <begin position="1"/>
        <end position="40"/>
    </location>
</feature>
<proteinExistence type="predicted"/>
<accession>A0AAW2R222</accession>
<dbReference type="InterPro" id="IPR012337">
    <property type="entry name" value="RNaseH-like_sf"/>
</dbReference>
<dbReference type="Gene3D" id="3.30.70.270">
    <property type="match status" value="1"/>
</dbReference>
<dbReference type="GO" id="GO:0004523">
    <property type="term" value="F:RNA-DNA hybrid ribonuclease activity"/>
    <property type="evidence" value="ECO:0007669"/>
    <property type="project" value="InterPro"/>
</dbReference>
<gene>
    <name evidence="3" type="ORF">Sradi_3326300</name>
</gene>
<dbReference type="EMBL" id="JACGWJ010000014">
    <property type="protein sequence ID" value="KAL0374106.1"/>
    <property type="molecule type" value="Genomic_DNA"/>
</dbReference>
<organism evidence="3">
    <name type="scientific">Sesamum radiatum</name>
    <name type="common">Black benniseed</name>
    <dbReference type="NCBI Taxonomy" id="300843"/>
    <lineage>
        <taxon>Eukaryota</taxon>
        <taxon>Viridiplantae</taxon>
        <taxon>Streptophyta</taxon>
        <taxon>Embryophyta</taxon>
        <taxon>Tracheophyta</taxon>
        <taxon>Spermatophyta</taxon>
        <taxon>Magnoliopsida</taxon>
        <taxon>eudicotyledons</taxon>
        <taxon>Gunneridae</taxon>
        <taxon>Pentapetalae</taxon>
        <taxon>asterids</taxon>
        <taxon>lamiids</taxon>
        <taxon>Lamiales</taxon>
        <taxon>Pedaliaceae</taxon>
        <taxon>Sesamum</taxon>
    </lineage>
</organism>
<name>A0AAW2R222_SESRA</name>
<dbReference type="PANTHER" id="PTHR48475">
    <property type="entry name" value="RIBONUCLEASE H"/>
    <property type="match status" value="1"/>
</dbReference>
<dbReference type="SUPFAM" id="SSF56672">
    <property type="entry name" value="DNA/RNA polymerases"/>
    <property type="match status" value="1"/>
</dbReference>
<dbReference type="InterPro" id="IPR043502">
    <property type="entry name" value="DNA/RNA_pol_sf"/>
</dbReference>
<dbReference type="GO" id="GO:0003676">
    <property type="term" value="F:nucleic acid binding"/>
    <property type="evidence" value="ECO:0007669"/>
    <property type="project" value="InterPro"/>
</dbReference>
<dbReference type="Gene3D" id="3.10.10.10">
    <property type="entry name" value="HIV Type 1 Reverse Transcriptase, subunit A, domain 1"/>
    <property type="match status" value="1"/>
</dbReference>
<dbReference type="CDD" id="cd00303">
    <property type="entry name" value="retropepsin_like"/>
    <property type="match status" value="1"/>
</dbReference>
<dbReference type="InterPro" id="IPR000477">
    <property type="entry name" value="RT_dom"/>
</dbReference>
<dbReference type="CDD" id="cd01647">
    <property type="entry name" value="RT_LTR"/>
    <property type="match status" value="1"/>
</dbReference>
<dbReference type="SUPFAM" id="SSF53098">
    <property type="entry name" value="Ribonuclease H-like"/>
    <property type="match status" value="1"/>
</dbReference>
<protein>
    <submittedName>
        <fullName evidence="3">Retrovirus-related Pol polyprotein from transposon gypsy</fullName>
    </submittedName>
</protein>
<dbReference type="AlphaFoldDB" id="A0AAW2R222"/>
<dbReference type="Gene3D" id="3.30.420.10">
    <property type="entry name" value="Ribonuclease H-like superfamily/Ribonuclease H"/>
    <property type="match status" value="1"/>
</dbReference>
<feature type="compositionally biased region" description="Basic and acidic residues" evidence="1">
    <location>
        <begin position="22"/>
        <end position="40"/>
    </location>
</feature>
<dbReference type="InterPro" id="IPR036397">
    <property type="entry name" value="RNaseH_sf"/>
</dbReference>
<reference evidence="3" key="1">
    <citation type="submission" date="2020-06" db="EMBL/GenBank/DDBJ databases">
        <authorList>
            <person name="Li T."/>
            <person name="Hu X."/>
            <person name="Zhang T."/>
            <person name="Song X."/>
            <person name="Zhang H."/>
            <person name="Dai N."/>
            <person name="Sheng W."/>
            <person name="Hou X."/>
            <person name="Wei L."/>
        </authorList>
    </citation>
    <scope>NUCLEOTIDE SEQUENCE</scope>
    <source>
        <strain evidence="3">G02</strain>
        <tissue evidence="3">Leaf</tissue>
    </source>
</reference>
<evidence type="ECO:0000259" key="2">
    <source>
        <dbReference type="PROSITE" id="PS50879"/>
    </source>
</evidence>
<dbReference type="InterPro" id="IPR002156">
    <property type="entry name" value="RNaseH_domain"/>
</dbReference>
<dbReference type="PROSITE" id="PS50879">
    <property type="entry name" value="RNASE_H_1"/>
    <property type="match status" value="1"/>
</dbReference>
<sequence>MTQKTAASSKMRLKGGSVGRWSNREKKRYERSSREDRRKELVLSVEPEEEITFGTKDFGERKGSQDDYMVVKLNIANFSVHKVLVDNGTSADIIFWDVIKRMGLENTQLNPVCTPLVGFGGSEVASMRTINLPVSMGEEPKRKIMMIRFLVVDTPFPYNKEARRCYNLSLQKSEVDVKEKRKERENTEGPEQKKFKPERIEHVEEFKTVVLIAHLPDRVTRIGSGMSEMVEAAMVEFLRENVDMFAWSLSNFKGIDLEVIVHRLNVDSMIRHVKQKKSWKWRMCTDFTDLNKACSKDPYPLPRIDLLVDSTAGYELFSMMDAYQGYHQIFMAEEDRIKTSFVIDQGIYCYNVMPFGLKNAGATYQRLVNRMFKNQIGSTMEVYVDDMLVKSKERDHLKELKRAFEIMRAYGMKLNPCKCTFGARGGKFLGYMVSEKRIEANPEKIQAIIELRSPRTLNELQKTHEKSKEFKLTEECDQALNSLKQYLATPPLLANPKLGEVLFLYLAVSEEAVSSVLVREQEKSQNPVYYVSKMLQGAEKRYTQIEKLALALVITARKLRPYFQSHKVVVLTNHPLKHIMTRPDTSGRLVKWAVELGEYDIEYQGRNAVKAQALADFIVEFMGEQNQDEKRGWLLHVDGSSNANNGEVGVLLQAPDGVEVEVAVRLSFPATNNEAEYEALVLGLQLALEAG</sequence>
<dbReference type="Pfam" id="PF00078">
    <property type="entry name" value="RVT_1"/>
    <property type="match status" value="1"/>
</dbReference>
<comment type="caution">
    <text evidence="3">The sequence shown here is derived from an EMBL/GenBank/DDBJ whole genome shotgun (WGS) entry which is preliminary data.</text>
</comment>
<dbReference type="InterPro" id="IPR041577">
    <property type="entry name" value="RT_RNaseH_2"/>
</dbReference>
<dbReference type="InterPro" id="IPR043128">
    <property type="entry name" value="Rev_trsase/Diguanyl_cyclase"/>
</dbReference>
<evidence type="ECO:0000313" key="3">
    <source>
        <dbReference type="EMBL" id="KAL0374106.1"/>
    </source>
</evidence>
<evidence type="ECO:0000256" key="1">
    <source>
        <dbReference type="SAM" id="MobiDB-lite"/>
    </source>
</evidence>
<dbReference type="Gene3D" id="3.10.20.370">
    <property type="match status" value="1"/>
</dbReference>
<dbReference type="PANTHER" id="PTHR48475:SF2">
    <property type="entry name" value="RIBONUCLEASE H"/>
    <property type="match status" value="1"/>
</dbReference>
<feature type="domain" description="RNase H type-1" evidence="2">
    <location>
        <begin position="629"/>
        <end position="691"/>
    </location>
</feature>
<reference evidence="3" key="2">
    <citation type="journal article" date="2024" name="Plant">
        <title>Genomic evolution and insights into agronomic trait innovations of Sesamum species.</title>
        <authorList>
            <person name="Miao H."/>
            <person name="Wang L."/>
            <person name="Qu L."/>
            <person name="Liu H."/>
            <person name="Sun Y."/>
            <person name="Le M."/>
            <person name="Wang Q."/>
            <person name="Wei S."/>
            <person name="Zheng Y."/>
            <person name="Lin W."/>
            <person name="Duan Y."/>
            <person name="Cao H."/>
            <person name="Xiong S."/>
            <person name="Wang X."/>
            <person name="Wei L."/>
            <person name="Li C."/>
            <person name="Ma Q."/>
            <person name="Ju M."/>
            <person name="Zhao R."/>
            <person name="Li G."/>
            <person name="Mu C."/>
            <person name="Tian Q."/>
            <person name="Mei H."/>
            <person name="Zhang T."/>
            <person name="Gao T."/>
            <person name="Zhang H."/>
        </authorList>
    </citation>
    <scope>NUCLEOTIDE SEQUENCE</scope>
    <source>
        <strain evidence="3">G02</strain>
    </source>
</reference>